<evidence type="ECO:0000256" key="9">
    <source>
        <dbReference type="ARBA" id="ARBA00022960"/>
    </source>
</evidence>
<dbReference type="InterPro" id="IPR013221">
    <property type="entry name" value="Mur_ligase_cen"/>
</dbReference>
<keyword evidence="8 14" id="KW-0067">ATP-binding</keyword>
<keyword evidence="7 14" id="KW-0547">Nucleotide-binding</keyword>
<proteinExistence type="inferred from homology"/>
<evidence type="ECO:0000259" key="16">
    <source>
        <dbReference type="Pfam" id="PF02875"/>
    </source>
</evidence>
<comment type="subcellular location">
    <subcellularLocation>
        <location evidence="1 14">Cytoplasm</location>
    </subcellularLocation>
</comment>
<evidence type="ECO:0000256" key="14">
    <source>
        <dbReference type="HAMAP-Rule" id="MF_00046"/>
    </source>
</evidence>
<dbReference type="InterPro" id="IPR000713">
    <property type="entry name" value="Mur_ligase_N"/>
</dbReference>
<reference evidence="18 19" key="1">
    <citation type="submission" date="2018-06" db="EMBL/GenBank/DDBJ databases">
        <title>Thermoflavimicrobium daqus sp. nov., a thermophilic microbe isolated from Moutai-flavour Daqu.</title>
        <authorList>
            <person name="Wang X."/>
            <person name="Zhou H."/>
        </authorList>
    </citation>
    <scope>NUCLEOTIDE SEQUENCE [LARGE SCALE GENOMIC DNA]</scope>
    <source>
        <strain evidence="18 19">FBKL4.011</strain>
    </source>
</reference>
<name>A0A364K4W5_9BACL</name>
<feature type="domain" description="Mur ligase central" evidence="17">
    <location>
        <begin position="106"/>
        <end position="274"/>
    </location>
</feature>
<keyword evidence="11 14" id="KW-0131">Cell cycle</keyword>
<evidence type="ECO:0000256" key="5">
    <source>
        <dbReference type="ARBA" id="ARBA00022598"/>
    </source>
</evidence>
<evidence type="ECO:0000256" key="1">
    <source>
        <dbReference type="ARBA" id="ARBA00004496"/>
    </source>
</evidence>
<dbReference type="UniPathway" id="UPA00219"/>
<evidence type="ECO:0000256" key="6">
    <source>
        <dbReference type="ARBA" id="ARBA00022618"/>
    </source>
</evidence>
<evidence type="ECO:0000256" key="4">
    <source>
        <dbReference type="ARBA" id="ARBA00022490"/>
    </source>
</evidence>
<dbReference type="RefSeq" id="WP_113658773.1">
    <property type="nucleotide sequence ID" value="NZ_KZ845666.1"/>
</dbReference>
<dbReference type="OrthoDB" id="9804126at2"/>
<dbReference type="PANTHER" id="PTHR43445">
    <property type="entry name" value="UDP-N-ACETYLMURAMATE--L-ALANINE LIGASE-RELATED"/>
    <property type="match status" value="1"/>
</dbReference>
<dbReference type="HAMAP" id="MF_00046">
    <property type="entry name" value="MurC"/>
    <property type="match status" value="1"/>
</dbReference>
<evidence type="ECO:0000256" key="12">
    <source>
        <dbReference type="ARBA" id="ARBA00023316"/>
    </source>
</evidence>
<evidence type="ECO:0000256" key="2">
    <source>
        <dbReference type="ARBA" id="ARBA00004752"/>
    </source>
</evidence>
<keyword evidence="5 14" id="KW-0436">Ligase</keyword>
<dbReference type="Gene3D" id="3.90.190.20">
    <property type="entry name" value="Mur ligase, C-terminal domain"/>
    <property type="match status" value="1"/>
</dbReference>
<dbReference type="EC" id="6.3.2.8" evidence="3 14"/>
<dbReference type="InterPro" id="IPR036615">
    <property type="entry name" value="Mur_ligase_C_dom_sf"/>
</dbReference>
<feature type="domain" description="Mur ligase N-terminal catalytic" evidence="15">
    <location>
        <begin position="3"/>
        <end position="101"/>
    </location>
</feature>
<dbReference type="AlphaFoldDB" id="A0A364K4W5"/>
<keyword evidence="6 14" id="KW-0132">Cell division</keyword>
<comment type="function">
    <text evidence="14">Cell wall formation.</text>
</comment>
<dbReference type="Pfam" id="PF01225">
    <property type="entry name" value="Mur_ligase"/>
    <property type="match status" value="1"/>
</dbReference>
<organism evidence="18 19">
    <name type="scientific">Thermoflavimicrobium daqui</name>
    <dbReference type="NCBI Taxonomy" id="2137476"/>
    <lineage>
        <taxon>Bacteria</taxon>
        <taxon>Bacillati</taxon>
        <taxon>Bacillota</taxon>
        <taxon>Bacilli</taxon>
        <taxon>Bacillales</taxon>
        <taxon>Thermoactinomycetaceae</taxon>
        <taxon>Thermoflavimicrobium</taxon>
    </lineage>
</organism>
<accession>A0A364K4W5</accession>
<dbReference type="Gene3D" id="3.40.50.720">
    <property type="entry name" value="NAD(P)-binding Rossmann-like Domain"/>
    <property type="match status" value="1"/>
</dbReference>
<comment type="catalytic activity">
    <reaction evidence="13 14">
        <text>UDP-N-acetyl-alpha-D-muramate + L-alanine + ATP = UDP-N-acetyl-alpha-D-muramoyl-L-alanine + ADP + phosphate + H(+)</text>
        <dbReference type="Rhea" id="RHEA:23372"/>
        <dbReference type="ChEBI" id="CHEBI:15378"/>
        <dbReference type="ChEBI" id="CHEBI:30616"/>
        <dbReference type="ChEBI" id="CHEBI:43474"/>
        <dbReference type="ChEBI" id="CHEBI:57972"/>
        <dbReference type="ChEBI" id="CHEBI:70757"/>
        <dbReference type="ChEBI" id="CHEBI:83898"/>
        <dbReference type="ChEBI" id="CHEBI:456216"/>
        <dbReference type="EC" id="6.3.2.8"/>
    </reaction>
</comment>
<gene>
    <name evidence="14" type="primary">murC</name>
    <name evidence="18" type="ORF">DL897_08745</name>
</gene>
<evidence type="ECO:0000256" key="3">
    <source>
        <dbReference type="ARBA" id="ARBA00012211"/>
    </source>
</evidence>
<dbReference type="SUPFAM" id="SSF53623">
    <property type="entry name" value="MurD-like peptide ligases, catalytic domain"/>
    <property type="match status" value="1"/>
</dbReference>
<dbReference type="GO" id="GO:0008763">
    <property type="term" value="F:UDP-N-acetylmuramate-L-alanine ligase activity"/>
    <property type="evidence" value="ECO:0007669"/>
    <property type="project" value="UniProtKB-UniRule"/>
</dbReference>
<sequence length="429" mass="48568">MAKYHLVGIKGAGMSALAQVLYDMGYDVQGSDQTISFFTQKPLERLGIKILPFNRDNIQKGQIVIASNAYTNDHVEIEEALRNHIEFYRYHQFLGKLIEPFTSISITGAHGKTSTAGLMSHVLSALTPTSYIVGDGSGKGGKNQKYFVLESCEYRRHFLSYFPDYAIITNIDYDHPDYFTGIGDVKDAFQQMAYQVKKYIIACGDDPNILTISAKCPLLYYGLHSHNHLVAKNIIRDHEGTSFDVAYKQAEMGRFCIPMYGTHHVLNSLAVIALCILEDIQLSLIRPYLQSFQGVRRRFAEKAFGMNMVIDDYAHHPTEISATMEAARHKYPTRKLIAIFQPHTYSRLKHFLEGFAKALQSADEVYLCDIFGSARESDGDISIEDLLNRIPSAKYLTRQNIDALKQYTDSVLLFMGAGDIQKYQKWLMS</sequence>
<dbReference type="GO" id="GO:0051301">
    <property type="term" value="P:cell division"/>
    <property type="evidence" value="ECO:0007669"/>
    <property type="project" value="UniProtKB-KW"/>
</dbReference>
<keyword evidence="19" id="KW-1185">Reference proteome</keyword>
<evidence type="ECO:0000256" key="11">
    <source>
        <dbReference type="ARBA" id="ARBA00023306"/>
    </source>
</evidence>
<dbReference type="GO" id="GO:0008360">
    <property type="term" value="P:regulation of cell shape"/>
    <property type="evidence" value="ECO:0007669"/>
    <property type="project" value="UniProtKB-KW"/>
</dbReference>
<evidence type="ECO:0000256" key="7">
    <source>
        <dbReference type="ARBA" id="ARBA00022741"/>
    </source>
</evidence>
<dbReference type="Pfam" id="PF08245">
    <property type="entry name" value="Mur_ligase_M"/>
    <property type="match status" value="1"/>
</dbReference>
<feature type="domain" description="Mur ligase C-terminal" evidence="16">
    <location>
        <begin position="308"/>
        <end position="417"/>
    </location>
</feature>
<dbReference type="SUPFAM" id="SSF51984">
    <property type="entry name" value="MurCD N-terminal domain"/>
    <property type="match status" value="1"/>
</dbReference>
<evidence type="ECO:0000256" key="13">
    <source>
        <dbReference type="ARBA" id="ARBA00047833"/>
    </source>
</evidence>
<evidence type="ECO:0000256" key="8">
    <source>
        <dbReference type="ARBA" id="ARBA00022840"/>
    </source>
</evidence>
<dbReference type="InterPro" id="IPR050061">
    <property type="entry name" value="MurCDEF_pg_biosynth"/>
</dbReference>
<evidence type="ECO:0000256" key="10">
    <source>
        <dbReference type="ARBA" id="ARBA00022984"/>
    </source>
</evidence>
<dbReference type="PANTHER" id="PTHR43445:SF3">
    <property type="entry name" value="UDP-N-ACETYLMURAMATE--L-ALANINE LIGASE"/>
    <property type="match status" value="1"/>
</dbReference>
<dbReference type="GO" id="GO:0005737">
    <property type="term" value="C:cytoplasm"/>
    <property type="evidence" value="ECO:0007669"/>
    <property type="project" value="UniProtKB-SubCell"/>
</dbReference>
<evidence type="ECO:0000259" key="15">
    <source>
        <dbReference type="Pfam" id="PF01225"/>
    </source>
</evidence>
<dbReference type="SUPFAM" id="SSF53244">
    <property type="entry name" value="MurD-like peptide ligases, peptide-binding domain"/>
    <property type="match status" value="1"/>
</dbReference>
<comment type="caution">
    <text evidence="18">The sequence shown here is derived from an EMBL/GenBank/DDBJ whole genome shotgun (WGS) entry which is preliminary data.</text>
</comment>
<keyword evidence="9 14" id="KW-0133">Cell shape</keyword>
<comment type="similarity">
    <text evidence="14">Belongs to the MurCDEF family.</text>
</comment>
<feature type="binding site" evidence="14">
    <location>
        <begin position="108"/>
        <end position="114"/>
    </location>
    <ligand>
        <name>ATP</name>
        <dbReference type="ChEBI" id="CHEBI:30616"/>
    </ligand>
</feature>
<evidence type="ECO:0000259" key="17">
    <source>
        <dbReference type="Pfam" id="PF08245"/>
    </source>
</evidence>
<dbReference type="GO" id="GO:0005524">
    <property type="term" value="F:ATP binding"/>
    <property type="evidence" value="ECO:0007669"/>
    <property type="project" value="UniProtKB-UniRule"/>
</dbReference>
<dbReference type="GO" id="GO:0071555">
    <property type="term" value="P:cell wall organization"/>
    <property type="evidence" value="ECO:0007669"/>
    <property type="project" value="UniProtKB-KW"/>
</dbReference>
<dbReference type="EMBL" id="QJKK01000004">
    <property type="protein sequence ID" value="RAL24403.1"/>
    <property type="molecule type" value="Genomic_DNA"/>
</dbReference>
<evidence type="ECO:0000313" key="19">
    <source>
        <dbReference type="Proteomes" id="UP000251213"/>
    </source>
</evidence>
<dbReference type="Gene3D" id="3.40.1190.10">
    <property type="entry name" value="Mur-like, catalytic domain"/>
    <property type="match status" value="1"/>
</dbReference>
<dbReference type="GO" id="GO:0009252">
    <property type="term" value="P:peptidoglycan biosynthetic process"/>
    <property type="evidence" value="ECO:0007669"/>
    <property type="project" value="UniProtKB-UniRule"/>
</dbReference>
<dbReference type="NCBIfam" id="TIGR01082">
    <property type="entry name" value="murC"/>
    <property type="match status" value="1"/>
</dbReference>
<comment type="pathway">
    <text evidence="2 14">Cell wall biogenesis; peptidoglycan biosynthesis.</text>
</comment>
<keyword evidence="12 14" id="KW-0961">Cell wall biogenesis/degradation</keyword>
<dbReference type="InterPro" id="IPR005758">
    <property type="entry name" value="UDP-N-AcMur_Ala_ligase_MurC"/>
</dbReference>
<reference evidence="18 19" key="2">
    <citation type="submission" date="2018-06" db="EMBL/GenBank/DDBJ databases">
        <authorList>
            <person name="Zhirakovskaya E."/>
        </authorList>
    </citation>
    <scope>NUCLEOTIDE SEQUENCE [LARGE SCALE GENOMIC DNA]</scope>
    <source>
        <strain evidence="18 19">FBKL4.011</strain>
    </source>
</reference>
<dbReference type="Pfam" id="PF02875">
    <property type="entry name" value="Mur_ligase_C"/>
    <property type="match status" value="1"/>
</dbReference>
<evidence type="ECO:0000313" key="18">
    <source>
        <dbReference type="EMBL" id="RAL24403.1"/>
    </source>
</evidence>
<keyword evidence="4 14" id="KW-0963">Cytoplasm</keyword>
<dbReference type="Proteomes" id="UP000251213">
    <property type="component" value="Unassembled WGS sequence"/>
</dbReference>
<protein>
    <recommendedName>
        <fullName evidence="3 14">UDP-N-acetylmuramate--L-alanine ligase</fullName>
        <ecNumber evidence="3 14">6.3.2.8</ecNumber>
    </recommendedName>
    <alternativeName>
        <fullName evidence="14">UDP-N-acetylmuramoyl-L-alanine synthetase</fullName>
    </alternativeName>
</protein>
<keyword evidence="10 14" id="KW-0573">Peptidoglycan synthesis</keyword>
<dbReference type="InterPro" id="IPR036565">
    <property type="entry name" value="Mur-like_cat_sf"/>
</dbReference>
<dbReference type="InterPro" id="IPR004101">
    <property type="entry name" value="Mur_ligase_C"/>
</dbReference>